<evidence type="ECO:0000313" key="2">
    <source>
        <dbReference type="Proteomes" id="UP000199093"/>
    </source>
</evidence>
<accession>A0A1G8LLI4</accession>
<name>A0A1G8LLI4_9RHOB</name>
<protein>
    <submittedName>
        <fullName evidence="1">Uncharacterized protein</fullName>
    </submittedName>
</protein>
<dbReference type="RefSeq" id="WP_089846044.1">
    <property type="nucleotide sequence ID" value="NZ_FNEJ01000006.1"/>
</dbReference>
<keyword evidence="2" id="KW-1185">Reference proteome</keyword>
<organism evidence="1 2">
    <name type="scientific">Salipiger marinus</name>
    <dbReference type="NCBI Taxonomy" id="555512"/>
    <lineage>
        <taxon>Bacteria</taxon>
        <taxon>Pseudomonadati</taxon>
        <taxon>Pseudomonadota</taxon>
        <taxon>Alphaproteobacteria</taxon>
        <taxon>Rhodobacterales</taxon>
        <taxon>Roseobacteraceae</taxon>
        <taxon>Salipiger</taxon>
    </lineage>
</organism>
<dbReference type="EMBL" id="FNEJ01000006">
    <property type="protein sequence ID" value="SDI56562.1"/>
    <property type="molecule type" value="Genomic_DNA"/>
</dbReference>
<dbReference type="Proteomes" id="UP000199093">
    <property type="component" value="Unassembled WGS sequence"/>
</dbReference>
<proteinExistence type="predicted"/>
<sequence>MERTQIALRLEAFAVCMRIKSQTLARGDIAELRGSALRYGGGGDDLSRAVGDLCDAVDRADSPDEARRAAEQMIHWIDATNMPTPPGQSRRDIHG</sequence>
<gene>
    <name evidence="1" type="ORF">SAMN04487993_1006240</name>
</gene>
<reference evidence="1 2" key="1">
    <citation type="submission" date="2016-10" db="EMBL/GenBank/DDBJ databases">
        <authorList>
            <person name="de Groot N.N."/>
        </authorList>
    </citation>
    <scope>NUCLEOTIDE SEQUENCE [LARGE SCALE GENOMIC DNA]</scope>
    <source>
        <strain evidence="1 2">DSM 26424</strain>
    </source>
</reference>
<evidence type="ECO:0000313" key="1">
    <source>
        <dbReference type="EMBL" id="SDI56562.1"/>
    </source>
</evidence>
<dbReference type="AlphaFoldDB" id="A0A1G8LLI4"/>
<dbReference type="STRING" id="555512.SAMN04487993_1006240"/>